<dbReference type="Proteomes" id="UP000283387">
    <property type="component" value="Unassembled WGS sequence"/>
</dbReference>
<keyword evidence="3" id="KW-1185">Reference proteome</keyword>
<evidence type="ECO:0000313" key="2">
    <source>
        <dbReference type="EMBL" id="RKD92111.1"/>
    </source>
</evidence>
<comment type="caution">
    <text evidence="2">The sequence shown here is derived from an EMBL/GenBank/DDBJ whole genome shotgun (WGS) entry which is preliminary data.</text>
</comment>
<dbReference type="RefSeq" id="WP_120273356.1">
    <property type="nucleotide sequence ID" value="NZ_RAPN01000001.1"/>
</dbReference>
<name>A0A419W9F9_9BACT</name>
<keyword evidence="1" id="KW-1133">Transmembrane helix</keyword>
<reference evidence="2 3" key="1">
    <citation type="submission" date="2018-09" db="EMBL/GenBank/DDBJ databases">
        <title>Genomic Encyclopedia of Archaeal and Bacterial Type Strains, Phase II (KMG-II): from individual species to whole genera.</title>
        <authorList>
            <person name="Goeker M."/>
        </authorList>
    </citation>
    <scope>NUCLEOTIDE SEQUENCE [LARGE SCALE GENOMIC DNA]</scope>
    <source>
        <strain evidence="2 3">DSM 27148</strain>
    </source>
</reference>
<sequence length="127" mass="14498">MKSNKGNIVRWQDVALLSVAILLSISGFFKLIPGLDSVWSHRILGAVPIFAILFHIRCLLRNYYAGYSWYAIFIMIGILPGKVVRYEDIEINSGGWKIDMEDGDQLNIDFNEDKMEEKDISKSLVDN</sequence>
<gene>
    <name evidence="2" type="ORF">BC643_2481</name>
</gene>
<organism evidence="2 3">
    <name type="scientific">Mangrovibacterium diazotrophicum</name>
    <dbReference type="NCBI Taxonomy" id="1261403"/>
    <lineage>
        <taxon>Bacteria</taxon>
        <taxon>Pseudomonadati</taxon>
        <taxon>Bacteroidota</taxon>
        <taxon>Bacteroidia</taxon>
        <taxon>Marinilabiliales</taxon>
        <taxon>Prolixibacteraceae</taxon>
        <taxon>Mangrovibacterium</taxon>
    </lineage>
</organism>
<feature type="transmembrane region" description="Helical" evidence="1">
    <location>
        <begin position="38"/>
        <end position="56"/>
    </location>
</feature>
<feature type="transmembrane region" description="Helical" evidence="1">
    <location>
        <begin position="63"/>
        <end position="81"/>
    </location>
</feature>
<keyword evidence="1" id="KW-0472">Membrane</keyword>
<dbReference type="AlphaFoldDB" id="A0A419W9F9"/>
<feature type="transmembrane region" description="Helical" evidence="1">
    <location>
        <begin position="12"/>
        <end position="32"/>
    </location>
</feature>
<protein>
    <submittedName>
        <fullName evidence="2">Uncharacterized protein</fullName>
    </submittedName>
</protein>
<proteinExistence type="predicted"/>
<dbReference type="EMBL" id="RAPN01000001">
    <property type="protein sequence ID" value="RKD92111.1"/>
    <property type="molecule type" value="Genomic_DNA"/>
</dbReference>
<evidence type="ECO:0000256" key="1">
    <source>
        <dbReference type="SAM" id="Phobius"/>
    </source>
</evidence>
<accession>A0A419W9F9</accession>
<evidence type="ECO:0000313" key="3">
    <source>
        <dbReference type="Proteomes" id="UP000283387"/>
    </source>
</evidence>
<keyword evidence="1" id="KW-0812">Transmembrane</keyword>